<sequence length="304" mass="34069">MSFYDLEQGRGVPPEQGPQAEPHHDASRGENPQFMRLTEQVGLHVFRINANVATLQKLDAQLRRAPDLAQGKADQIMRQFADLCEQTRSIVKDATDDVKKLSLYPIGGNEGYGIRRSSPSRLMQTKLQNDFQDALSAFQQIQKQGILKEKDALAQARQRGNEAALSAERAPGTDERSSELIQTQMSMPPRLSSEELEFQESLIAEREAEIQEIEHGVQELNEIFRDLSHIVQEQGGMIDNIEYNIGTIATSAHGADRELLRANHYQRRAGRRGLCLTMIVAVVVSLVLVAVRMRTATLTWQLLA</sequence>
<dbReference type="GO" id="GO:0000149">
    <property type="term" value="F:SNARE binding"/>
    <property type="evidence" value="ECO:0007669"/>
    <property type="project" value="TreeGrafter"/>
</dbReference>
<dbReference type="PANTHER" id="PTHR19957:SF38">
    <property type="entry name" value="LD27581P"/>
    <property type="match status" value="1"/>
</dbReference>
<keyword evidence="5" id="KW-0675">Receptor</keyword>
<evidence type="ECO:0000259" key="4">
    <source>
        <dbReference type="PROSITE" id="PS50192"/>
    </source>
</evidence>
<name>A0AAJ5YXD6_9BASI</name>
<comment type="similarity">
    <text evidence="1">Belongs to the syntaxin family.</text>
</comment>
<dbReference type="Pfam" id="PF14523">
    <property type="entry name" value="Syntaxin_2"/>
    <property type="match status" value="1"/>
</dbReference>
<evidence type="ECO:0000313" key="6">
    <source>
        <dbReference type="Proteomes" id="UP001217582"/>
    </source>
</evidence>
<reference evidence="5 6" key="1">
    <citation type="submission" date="2023-03" db="EMBL/GenBank/DDBJ databases">
        <title>Mating type loci evolution in Malassezia.</title>
        <authorList>
            <person name="Coelho M.A."/>
        </authorList>
    </citation>
    <scope>NUCLEOTIDE SEQUENCE [LARGE SCALE GENOMIC DNA]</scope>
    <source>
        <strain evidence="5 6">CBS 13387</strain>
    </source>
</reference>
<dbReference type="Proteomes" id="UP001217582">
    <property type="component" value="Chromosome 1"/>
</dbReference>
<dbReference type="GO" id="GO:0031201">
    <property type="term" value="C:SNARE complex"/>
    <property type="evidence" value="ECO:0007669"/>
    <property type="project" value="TreeGrafter"/>
</dbReference>
<dbReference type="GO" id="GO:0005484">
    <property type="term" value="F:SNAP receptor activity"/>
    <property type="evidence" value="ECO:0007669"/>
    <property type="project" value="InterPro"/>
</dbReference>
<organism evidence="5 6">
    <name type="scientific">Malassezia arunalokei</name>
    <dbReference type="NCBI Taxonomy" id="1514897"/>
    <lineage>
        <taxon>Eukaryota</taxon>
        <taxon>Fungi</taxon>
        <taxon>Dikarya</taxon>
        <taxon>Basidiomycota</taxon>
        <taxon>Ustilaginomycotina</taxon>
        <taxon>Malasseziomycetes</taxon>
        <taxon>Malasseziales</taxon>
        <taxon>Malasseziaceae</taxon>
        <taxon>Malassezia</taxon>
    </lineage>
</organism>
<dbReference type="EMBL" id="CP119916">
    <property type="protein sequence ID" value="WFD14189.1"/>
    <property type="molecule type" value="Genomic_DNA"/>
</dbReference>
<dbReference type="PANTHER" id="PTHR19957">
    <property type="entry name" value="SYNTAXIN"/>
    <property type="match status" value="1"/>
</dbReference>
<feature type="transmembrane region" description="Helical" evidence="3">
    <location>
        <begin position="273"/>
        <end position="293"/>
    </location>
</feature>
<dbReference type="SMART" id="SM00397">
    <property type="entry name" value="t_SNARE"/>
    <property type="match status" value="1"/>
</dbReference>
<dbReference type="Gene3D" id="1.20.5.110">
    <property type="match status" value="1"/>
</dbReference>
<dbReference type="InterPro" id="IPR000727">
    <property type="entry name" value="T_SNARE_dom"/>
</dbReference>
<evidence type="ECO:0000256" key="2">
    <source>
        <dbReference type="SAM" id="MobiDB-lite"/>
    </source>
</evidence>
<dbReference type="InterPro" id="IPR006012">
    <property type="entry name" value="Syntaxin/epimorphin_CS"/>
</dbReference>
<dbReference type="GO" id="GO:0048278">
    <property type="term" value="P:vesicle docking"/>
    <property type="evidence" value="ECO:0007669"/>
    <property type="project" value="TreeGrafter"/>
</dbReference>
<dbReference type="InterPro" id="IPR006011">
    <property type="entry name" value="Syntaxin_N"/>
</dbReference>
<keyword evidence="6" id="KW-1185">Reference proteome</keyword>
<dbReference type="CDD" id="cd15840">
    <property type="entry name" value="SNARE_Qa"/>
    <property type="match status" value="1"/>
</dbReference>
<evidence type="ECO:0000256" key="3">
    <source>
        <dbReference type="SAM" id="Phobius"/>
    </source>
</evidence>
<evidence type="ECO:0000256" key="1">
    <source>
        <dbReference type="ARBA" id="ARBA00009063"/>
    </source>
</evidence>
<dbReference type="Gene3D" id="1.20.58.70">
    <property type="match status" value="1"/>
</dbReference>
<dbReference type="PROSITE" id="PS00914">
    <property type="entry name" value="SYNTAXIN"/>
    <property type="match status" value="1"/>
</dbReference>
<dbReference type="InterPro" id="IPR045242">
    <property type="entry name" value="Syntaxin"/>
</dbReference>
<dbReference type="SUPFAM" id="SSF47661">
    <property type="entry name" value="t-snare proteins"/>
    <property type="match status" value="1"/>
</dbReference>
<keyword evidence="3" id="KW-1133">Transmembrane helix</keyword>
<feature type="region of interest" description="Disordered" evidence="2">
    <location>
        <begin position="1"/>
        <end position="30"/>
    </location>
</feature>
<dbReference type="Pfam" id="PF05739">
    <property type="entry name" value="SNARE"/>
    <property type="match status" value="1"/>
</dbReference>
<dbReference type="GO" id="GO:0012505">
    <property type="term" value="C:endomembrane system"/>
    <property type="evidence" value="ECO:0007669"/>
    <property type="project" value="TreeGrafter"/>
</dbReference>
<proteinExistence type="inferred from homology"/>
<dbReference type="GO" id="GO:0006886">
    <property type="term" value="P:intracellular protein transport"/>
    <property type="evidence" value="ECO:0007669"/>
    <property type="project" value="InterPro"/>
</dbReference>
<dbReference type="InterPro" id="IPR010989">
    <property type="entry name" value="SNARE"/>
</dbReference>
<gene>
    <name evidence="5" type="primary">PEP12</name>
    <name evidence="5" type="ORF">MARU1_000188</name>
</gene>
<dbReference type="GO" id="GO:0006906">
    <property type="term" value="P:vesicle fusion"/>
    <property type="evidence" value="ECO:0007669"/>
    <property type="project" value="TreeGrafter"/>
</dbReference>
<keyword evidence="3" id="KW-0472">Membrane</keyword>
<protein>
    <submittedName>
        <fullName evidence="5">SNAP receptor</fullName>
    </submittedName>
</protein>
<dbReference type="GO" id="GO:0006896">
    <property type="term" value="P:Golgi to vacuole transport"/>
    <property type="evidence" value="ECO:0007669"/>
    <property type="project" value="TreeGrafter"/>
</dbReference>
<dbReference type="FunFam" id="1.20.5.110:FF:000059">
    <property type="entry name" value="Related to syntaxin 12"/>
    <property type="match status" value="1"/>
</dbReference>
<evidence type="ECO:0000313" key="5">
    <source>
        <dbReference type="EMBL" id="WFD14189.1"/>
    </source>
</evidence>
<dbReference type="AlphaFoldDB" id="A0AAJ5YXD6"/>
<feature type="domain" description="T-SNARE coiled-coil homology" evidence="4">
    <location>
        <begin position="200"/>
        <end position="262"/>
    </location>
</feature>
<keyword evidence="3" id="KW-0812">Transmembrane</keyword>
<accession>A0AAJ5YXD6</accession>
<dbReference type="PROSITE" id="PS50192">
    <property type="entry name" value="T_SNARE"/>
    <property type="match status" value="1"/>
</dbReference>
<feature type="region of interest" description="Disordered" evidence="2">
    <location>
        <begin position="157"/>
        <end position="178"/>
    </location>
</feature>